<reference evidence="1" key="1">
    <citation type="submission" date="2021-05" db="EMBL/GenBank/DDBJ databases">
        <authorList>
            <person name="Pan Q."/>
            <person name="Jouanno E."/>
            <person name="Zahm M."/>
            <person name="Klopp C."/>
            <person name="Cabau C."/>
            <person name="Louis A."/>
            <person name="Berthelot C."/>
            <person name="Parey E."/>
            <person name="Roest Crollius H."/>
            <person name="Montfort J."/>
            <person name="Robinson-Rechavi M."/>
            <person name="Bouchez O."/>
            <person name="Lampietro C."/>
            <person name="Lopez Roques C."/>
            <person name="Donnadieu C."/>
            <person name="Postlethwait J."/>
            <person name="Bobe J."/>
            <person name="Dillon D."/>
            <person name="Chandos A."/>
            <person name="von Hippel F."/>
            <person name="Guiguen Y."/>
        </authorList>
    </citation>
    <scope>NUCLEOTIDE SEQUENCE</scope>
    <source>
        <strain evidence="1">YG-Jan2019</strain>
    </source>
</reference>
<sequence length="769" mass="86026">MNLSVFSSLCAALILCTLLLGVSVLSETLCNDSNLDIEGGTYTLSKERYYGSMLVYHCPEGYYPYPALARSCQKSGSWSPPPKRRPTPKCRMVECPNPLVLESGSVFPVLSQYFADNQTTYECYSGYTLRGSSSRTCQPNGKWSGGTPICSGAIEDGAKCADPGIPPGAGRTGDFFGIGDKVTYRCDSGLNLVGSKVRVCQENGQWTGTEPKCYYKHTYDTPLEITEAFGSALRESLQVLETDSDTDQFGKKISVDKGGLLNIYIAMDISDSIDKAEFEKSRNAVIKLIRKVSSFTVSPNYGILFFASDVKEVVNILDSHGKNRRKLVDILADLDNFEYDARENVGTDLNLAFKTILERMAIQKGRNATLFKEMYHVLIFFTDGAYNMGGRPEDTVAKIKAMVEIDEDAKRENHLDIYVFGVGSVIFDEDITPLVTKREGETHYFKVKNGEKLEETFDEIIDEEKVVGLCGLHKNYDSGTPDTQRLRYPWLARIETKHKDGGLGKCMGSLVTPDYILTAAHCFKFEDTADMITVLIGNKEVLKVERHILHPQYNIKAKVDQGVKEFYDYDVALLQLKKTLTPSIKTRPICIPCTKETSAALKLSGDQITCKQHEELLLDKSYEEAKFMSHDKLRDNMEQENEVKLKLKDHRDNCIGLATKLEGITADNLKTIVTDNFLCSGGRDPTRDHVTCKGDSGGAVFKDYDDYRTIQVGVISWATKNLCPEGDSRKQESNDDSRDFHINLFKVLPFLKKHLGDDTSERVPLNFID</sequence>
<name>A0ACC2FY80_DALPE</name>
<evidence type="ECO:0000313" key="2">
    <source>
        <dbReference type="Proteomes" id="UP001157502"/>
    </source>
</evidence>
<accession>A0ACC2FY80</accession>
<dbReference type="Proteomes" id="UP001157502">
    <property type="component" value="Chromosome 20"/>
</dbReference>
<proteinExistence type="predicted"/>
<gene>
    <name evidence="1" type="ORF">DPEC_G00235940</name>
</gene>
<protein>
    <submittedName>
        <fullName evidence="1">Uncharacterized protein</fullName>
    </submittedName>
</protein>
<dbReference type="EMBL" id="CM055747">
    <property type="protein sequence ID" value="KAJ7996327.1"/>
    <property type="molecule type" value="Genomic_DNA"/>
</dbReference>
<organism evidence="1 2">
    <name type="scientific">Dallia pectoralis</name>
    <name type="common">Alaska blackfish</name>
    <dbReference type="NCBI Taxonomy" id="75939"/>
    <lineage>
        <taxon>Eukaryota</taxon>
        <taxon>Metazoa</taxon>
        <taxon>Chordata</taxon>
        <taxon>Craniata</taxon>
        <taxon>Vertebrata</taxon>
        <taxon>Euteleostomi</taxon>
        <taxon>Actinopterygii</taxon>
        <taxon>Neopterygii</taxon>
        <taxon>Teleostei</taxon>
        <taxon>Protacanthopterygii</taxon>
        <taxon>Esociformes</taxon>
        <taxon>Umbridae</taxon>
        <taxon>Dallia</taxon>
    </lineage>
</organism>
<comment type="caution">
    <text evidence="1">The sequence shown here is derived from an EMBL/GenBank/DDBJ whole genome shotgun (WGS) entry which is preliminary data.</text>
</comment>
<evidence type="ECO:0000313" key="1">
    <source>
        <dbReference type="EMBL" id="KAJ7996327.1"/>
    </source>
</evidence>
<keyword evidence="2" id="KW-1185">Reference proteome</keyword>